<evidence type="ECO:0000313" key="3">
    <source>
        <dbReference type="Proteomes" id="UP000823775"/>
    </source>
</evidence>
<dbReference type="EMBL" id="JACEIK010001147">
    <property type="protein sequence ID" value="MCD7466468.1"/>
    <property type="molecule type" value="Genomic_DNA"/>
</dbReference>
<feature type="compositionally biased region" description="Basic and acidic residues" evidence="1">
    <location>
        <begin position="71"/>
        <end position="84"/>
    </location>
</feature>
<feature type="compositionally biased region" description="Polar residues" evidence="1">
    <location>
        <begin position="133"/>
        <end position="142"/>
    </location>
</feature>
<evidence type="ECO:0000256" key="1">
    <source>
        <dbReference type="SAM" id="MobiDB-lite"/>
    </source>
</evidence>
<protein>
    <submittedName>
        <fullName evidence="2">Uncharacterized protein</fullName>
    </submittedName>
</protein>
<keyword evidence="3" id="KW-1185">Reference proteome</keyword>
<comment type="caution">
    <text evidence="2">The sequence shown here is derived from an EMBL/GenBank/DDBJ whole genome shotgun (WGS) entry which is preliminary data.</text>
</comment>
<feature type="region of interest" description="Disordered" evidence="1">
    <location>
        <begin position="47"/>
        <end position="95"/>
    </location>
</feature>
<accession>A0ABS8T5R4</accession>
<dbReference type="Proteomes" id="UP000823775">
    <property type="component" value="Unassembled WGS sequence"/>
</dbReference>
<gene>
    <name evidence="2" type="ORF">HAX54_003217</name>
</gene>
<feature type="compositionally biased region" description="Basic residues" evidence="1">
    <location>
        <begin position="1"/>
        <end position="22"/>
    </location>
</feature>
<feature type="region of interest" description="Disordered" evidence="1">
    <location>
        <begin position="1"/>
        <end position="34"/>
    </location>
</feature>
<feature type="region of interest" description="Disordered" evidence="1">
    <location>
        <begin position="119"/>
        <end position="142"/>
    </location>
</feature>
<evidence type="ECO:0000313" key="2">
    <source>
        <dbReference type="EMBL" id="MCD7466468.1"/>
    </source>
</evidence>
<sequence length="142" mass="15640">MVRGKSKTLRKRKNRGRGRPRKILLAPSDGTVNTPAATNAISELDETPSATPIGISPAEVSSSHVPTRSSYGKDLKASRPEKGQHVNSNGIVPDLQESMEIAEEKGTYVERNTCRNRLYPGRDLSPLRRSNGDLRNQYNISL</sequence>
<name>A0ABS8T5R4_DATST</name>
<feature type="compositionally biased region" description="Polar residues" evidence="1">
    <location>
        <begin position="59"/>
        <end position="70"/>
    </location>
</feature>
<proteinExistence type="predicted"/>
<reference evidence="2 3" key="1">
    <citation type="journal article" date="2021" name="BMC Genomics">
        <title>Datura genome reveals duplications of psychoactive alkaloid biosynthetic genes and high mutation rate following tissue culture.</title>
        <authorList>
            <person name="Rajewski A."/>
            <person name="Carter-House D."/>
            <person name="Stajich J."/>
            <person name="Litt A."/>
        </authorList>
    </citation>
    <scope>NUCLEOTIDE SEQUENCE [LARGE SCALE GENOMIC DNA]</scope>
    <source>
        <strain evidence="2">AR-01</strain>
    </source>
</reference>
<organism evidence="2 3">
    <name type="scientific">Datura stramonium</name>
    <name type="common">Jimsonweed</name>
    <name type="synonym">Common thornapple</name>
    <dbReference type="NCBI Taxonomy" id="4076"/>
    <lineage>
        <taxon>Eukaryota</taxon>
        <taxon>Viridiplantae</taxon>
        <taxon>Streptophyta</taxon>
        <taxon>Embryophyta</taxon>
        <taxon>Tracheophyta</taxon>
        <taxon>Spermatophyta</taxon>
        <taxon>Magnoliopsida</taxon>
        <taxon>eudicotyledons</taxon>
        <taxon>Gunneridae</taxon>
        <taxon>Pentapetalae</taxon>
        <taxon>asterids</taxon>
        <taxon>lamiids</taxon>
        <taxon>Solanales</taxon>
        <taxon>Solanaceae</taxon>
        <taxon>Solanoideae</taxon>
        <taxon>Datureae</taxon>
        <taxon>Datura</taxon>
    </lineage>
</organism>